<reference evidence="1 2" key="1">
    <citation type="submission" date="2014-08" db="EMBL/GenBank/DDBJ databases">
        <title>Complete genome sequence of Corynebacterium phocae M408/89/1(T)(=DSM 44612(T)), isolated from the common seal (Phoca vitulina).</title>
        <authorList>
            <person name="Ruckert C."/>
            <person name="Albersmeier A."/>
            <person name="Winkler A."/>
            <person name="Kalinowski J."/>
        </authorList>
    </citation>
    <scope>NUCLEOTIDE SEQUENCE [LARGE SCALE GENOMIC DNA]</scope>
    <source>
        <strain evidence="1 2">M408/89/1</strain>
    </source>
</reference>
<proteinExistence type="predicted"/>
<keyword evidence="2" id="KW-1185">Reference proteome</keyword>
<dbReference type="Proteomes" id="UP000185491">
    <property type="component" value="Chromosome"/>
</dbReference>
<sequence length="62" mass="7149">MSAAHIEFISPEDARAELQQLVEGLLESVEDFERRARSYGLSAVECGIWDRIKDLRWLLTID</sequence>
<organism evidence="1 2">
    <name type="scientific">Corynebacterium phocae</name>
    <dbReference type="NCBI Taxonomy" id="161895"/>
    <lineage>
        <taxon>Bacteria</taxon>
        <taxon>Bacillati</taxon>
        <taxon>Actinomycetota</taxon>
        <taxon>Actinomycetes</taxon>
        <taxon>Mycobacteriales</taxon>
        <taxon>Corynebacteriaceae</taxon>
        <taxon>Corynebacterium</taxon>
    </lineage>
</organism>
<protein>
    <submittedName>
        <fullName evidence="1">Uncharacterized protein</fullName>
    </submittedName>
</protein>
<gene>
    <name evidence="1" type="ORF">CPHO_00455</name>
</gene>
<name>A0A1L7D111_9CORY</name>
<accession>A0A1L7D111</accession>
<evidence type="ECO:0000313" key="2">
    <source>
        <dbReference type="Proteomes" id="UP000185491"/>
    </source>
</evidence>
<dbReference type="AlphaFoldDB" id="A0A1L7D111"/>
<dbReference type="OrthoDB" id="4416874at2"/>
<dbReference type="RefSeq" id="WP_075732291.1">
    <property type="nucleotide sequence ID" value="NZ_CP009249.1"/>
</dbReference>
<dbReference type="EMBL" id="CP009249">
    <property type="protein sequence ID" value="APT91651.1"/>
    <property type="molecule type" value="Genomic_DNA"/>
</dbReference>
<dbReference type="KEGG" id="cpho:CPHO_00455"/>
<evidence type="ECO:0000313" key="1">
    <source>
        <dbReference type="EMBL" id="APT91651.1"/>
    </source>
</evidence>